<dbReference type="InterPro" id="IPR036955">
    <property type="entry name" value="AP2/ERF_dom_sf"/>
</dbReference>
<name>A0A1D1XCI4_9ARAE</name>
<keyword evidence="5" id="KW-0539">Nucleus</keyword>
<feature type="region of interest" description="Disordered" evidence="6">
    <location>
        <begin position="408"/>
        <end position="427"/>
    </location>
</feature>
<reference evidence="8" key="1">
    <citation type="submission" date="2015-07" db="EMBL/GenBank/DDBJ databases">
        <title>Transcriptome Assembly of Anthurium amnicola.</title>
        <authorList>
            <person name="Suzuki J."/>
        </authorList>
    </citation>
    <scope>NUCLEOTIDE SEQUENCE</scope>
</reference>
<dbReference type="EMBL" id="GDJX01027789">
    <property type="protein sequence ID" value="JAT40147.1"/>
    <property type="molecule type" value="Transcribed_RNA"/>
</dbReference>
<protein>
    <submittedName>
        <fullName evidence="8">Ethylene-responsive transcription factor CRF4</fullName>
    </submittedName>
</protein>
<feature type="region of interest" description="Disordered" evidence="6">
    <location>
        <begin position="356"/>
        <end position="398"/>
    </location>
</feature>
<dbReference type="PROSITE" id="PS51032">
    <property type="entry name" value="AP2_ERF"/>
    <property type="match status" value="1"/>
</dbReference>
<dbReference type="Pfam" id="PF00847">
    <property type="entry name" value="AP2"/>
    <property type="match status" value="1"/>
</dbReference>
<feature type="domain" description="AP2/ERF" evidence="7">
    <location>
        <begin position="305"/>
        <end position="362"/>
    </location>
</feature>
<dbReference type="SMART" id="SM00380">
    <property type="entry name" value="AP2"/>
    <property type="match status" value="1"/>
</dbReference>
<dbReference type="InterPro" id="IPR001471">
    <property type="entry name" value="AP2/ERF_dom"/>
</dbReference>
<sequence length="499" mass="54021">GFSLFFRESEKKRRAQGRRRREEGVPQGRIYVGWFCGSAAVCLPCSIEEAAAICCCCCFLLLGSARVWGHLSRPGRTICPFFLRGDRRRFDAFAFCEVWSGDEVLRVPTYTKVLFPLLVTERGPNLTPAAPPHSTSHLLRANKFFLPQPGSSLSSPSVSLATSAGHFFPGTKFFGGEMPALQRQLLNQDEPFLQGCSGDRDKKPSAMKLFSSQKNSRNAPVVMRKIRVFCFDPDATDDSSGDEDDGRFHFGAAKKKHLIGEILVPPPSTATISTADSSPTGKNHRRRRKLPKSPGSMSAIAGAPKYRGVRQRPWGKWAAEIRDPSKGARIWLGTYDTAEDAAMAYRRASDRIHADKKTLASSSSSAPATPSATAPTARPSDSDESEAPPFLSSPSSVLEVADTADVDPRLKPPAVAEWGDATPETLLHPTFVGDGDAPGMPPEPEPFDLGEFGLGAMDSFLSDDFVGAADDGFVLGLGDVDGLDFDLDPLSLDWMDGSC</sequence>
<dbReference type="PRINTS" id="PR00367">
    <property type="entry name" value="ETHRSPELEMNT"/>
</dbReference>
<evidence type="ECO:0000256" key="6">
    <source>
        <dbReference type="SAM" id="MobiDB-lite"/>
    </source>
</evidence>
<evidence type="ECO:0000256" key="1">
    <source>
        <dbReference type="ARBA" id="ARBA00004123"/>
    </source>
</evidence>
<organism evidence="8">
    <name type="scientific">Anthurium amnicola</name>
    <dbReference type="NCBI Taxonomy" id="1678845"/>
    <lineage>
        <taxon>Eukaryota</taxon>
        <taxon>Viridiplantae</taxon>
        <taxon>Streptophyta</taxon>
        <taxon>Embryophyta</taxon>
        <taxon>Tracheophyta</taxon>
        <taxon>Spermatophyta</taxon>
        <taxon>Magnoliopsida</taxon>
        <taxon>Liliopsida</taxon>
        <taxon>Araceae</taxon>
        <taxon>Pothoideae</taxon>
        <taxon>Potheae</taxon>
        <taxon>Anthurium</taxon>
    </lineage>
</organism>
<evidence type="ECO:0000256" key="4">
    <source>
        <dbReference type="ARBA" id="ARBA00023163"/>
    </source>
</evidence>
<dbReference type="GO" id="GO:0005634">
    <property type="term" value="C:nucleus"/>
    <property type="evidence" value="ECO:0007669"/>
    <property type="project" value="UniProtKB-SubCell"/>
</dbReference>
<evidence type="ECO:0000259" key="7">
    <source>
        <dbReference type="PROSITE" id="PS51032"/>
    </source>
</evidence>
<gene>
    <name evidence="8" type="primary">CRF4_0</name>
    <name evidence="8" type="ORF">g.87922</name>
</gene>
<dbReference type="AlphaFoldDB" id="A0A1D1XCI4"/>
<dbReference type="InterPro" id="IPR050913">
    <property type="entry name" value="AP2/ERF_ERF"/>
</dbReference>
<dbReference type="CDD" id="cd00018">
    <property type="entry name" value="AP2"/>
    <property type="match status" value="1"/>
</dbReference>
<proteinExistence type="predicted"/>
<feature type="compositionally biased region" description="Basic residues" evidence="6">
    <location>
        <begin position="282"/>
        <end position="291"/>
    </location>
</feature>
<feature type="compositionally biased region" description="Polar residues" evidence="6">
    <location>
        <begin position="269"/>
        <end position="281"/>
    </location>
</feature>
<keyword evidence="3" id="KW-0238">DNA-binding</keyword>
<evidence type="ECO:0000256" key="5">
    <source>
        <dbReference type="ARBA" id="ARBA00023242"/>
    </source>
</evidence>
<dbReference type="PANTHER" id="PTHR31194">
    <property type="entry name" value="SHN SHINE , DNA BINDING / TRANSCRIPTION FACTOR"/>
    <property type="match status" value="1"/>
</dbReference>
<dbReference type="GO" id="GO:0003677">
    <property type="term" value="F:DNA binding"/>
    <property type="evidence" value="ECO:0007669"/>
    <property type="project" value="UniProtKB-KW"/>
</dbReference>
<dbReference type="Gene3D" id="3.30.730.10">
    <property type="entry name" value="AP2/ERF domain"/>
    <property type="match status" value="1"/>
</dbReference>
<keyword evidence="4" id="KW-0804">Transcription</keyword>
<keyword evidence="2" id="KW-0805">Transcription regulation</keyword>
<accession>A0A1D1XCI4</accession>
<dbReference type="PANTHER" id="PTHR31194:SF202">
    <property type="entry name" value="ETHYLENE-RESPONSIVE TRANSCRIPTION FACTOR ERF070"/>
    <property type="match status" value="1"/>
</dbReference>
<comment type="subcellular location">
    <subcellularLocation>
        <location evidence="1">Nucleus</location>
    </subcellularLocation>
</comment>
<dbReference type="SUPFAM" id="SSF54171">
    <property type="entry name" value="DNA-binding domain"/>
    <property type="match status" value="1"/>
</dbReference>
<dbReference type="GO" id="GO:0003700">
    <property type="term" value="F:DNA-binding transcription factor activity"/>
    <property type="evidence" value="ECO:0007669"/>
    <property type="project" value="InterPro"/>
</dbReference>
<evidence type="ECO:0000313" key="8">
    <source>
        <dbReference type="EMBL" id="JAT40147.1"/>
    </source>
</evidence>
<feature type="region of interest" description="Disordered" evidence="6">
    <location>
        <begin position="266"/>
        <end position="307"/>
    </location>
</feature>
<dbReference type="InterPro" id="IPR016177">
    <property type="entry name" value="DNA-bd_dom_sf"/>
</dbReference>
<feature type="compositionally biased region" description="Low complexity" evidence="6">
    <location>
        <begin position="360"/>
        <end position="377"/>
    </location>
</feature>
<evidence type="ECO:0000256" key="2">
    <source>
        <dbReference type="ARBA" id="ARBA00023015"/>
    </source>
</evidence>
<feature type="non-terminal residue" evidence="8">
    <location>
        <position position="1"/>
    </location>
</feature>
<evidence type="ECO:0000256" key="3">
    <source>
        <dbReference type="ARBA" id="ARBA00023125"/>
    </source>
</evidence>